<keyword evidence="7" id="KW-1185">Reference proteome</keyword>
<gene>
    <name evidence="6" type="ORF">L249_4163</name>
</gene>
<feature type="transmembrane region" description="Helical" evidence="5">
    <location>
        <begin position="268"/>
        <end position="285"/>
    </location>
</feature>
<dbReference type="STRING" id="1330021.A0A367L5E0"/>
<feature type="transmembrane region" description="Helical" evidence="5">
    <location>
        <begin position="144"/>
        <end position="162"/>
    </location>
</feature>
<evidence type="ECO:0000256" key="3">
    <source>
        <dbReference type="ARBA" id="ARBA00022989"/>
    </source>
</evidence>
<comment type="subcellular location">
    <subcellularLocation>
        <location evidence="1">Membrane</location>
        <topology evidence="1">Multi-pass membrane protein</topology>
    </subcellularLocation>
</comment>
<dbReference type="OrthoDB" id="434972at2759"/>
<proteinExistence type="predicted"/>
<dbReference type="GO" id="GO:0016020">
    <property type="term" value="C:membrane"/>
    <property type="evidence" value="ECO:0007669"/>
    <property type="project" value="UniProtKB-SubCell"/>
</dbReference>
<dbReference type="InterPro" id="IPR000537">
    <property type="entry name" value="UbiA_prenyltransferase"/>
</dbReference>
<keyword evidence="4 5" id="KW-0472">Membrane</keyword>
<dbReference type="GO" id="GO:0016765">
    <property type="term" value="F:transferase activity, transferring alkyl or aryl (other than methyl) groups"/>
    <property type="evidence" value="ECO:0007669"/>
    <property type="project" value="InterPro"/>
</dbReference>
<evidence type="ECO:0000256" key="2">
    <source>
        <dbReference type="ARBA" id="ARBA00022692"/>
    </source>
</evidence>
<dbReference type="Pfam" id="PF01040">
    <property type="entry name" value="UbiA"/>
    <property type="match status" value="1"/>
</dbReference>
<dbReference type="PANTHER" id="PTHR42723">
    <property type="entry name" value="CHLOROPHYLL SYNTHASE"/>
    <property type="match status" value="1"/>
</dbReference>
<evidence type="ECO:0000256" key="1">
    <source>
        <dbReference type="ARBA" id="ARBA00004141"/>
    </source>
</evidence>
<dbReference type="PANTHER" id="PTHR42723:SF1">
    <property type="entry name" value="CHLOROPHYLL SYNTHASE, CHLOROPLASTIC"/>
    <property type="match status" value="1"/>
</dbReference>
<comment type="caution">
    <text evidence="6">The sequence shown here is derived from an EMBL/GenBank/DDBJ whole genome shotgun (WGS) entry which is preliminary data.</text>
</comment>
<organism evidence="6 7">
    <name type="scientific">Ophiocordyceps polyrhachis-furcata BCC 54312</name>
    <dbReference type="NCBI Taxonomy" id="1330021"/>
    <lineage>
        <taxon>Eukaryota</taxon>
        <taxon>Fungi</taxon>
        <taxon>Dikarya</taxon>
        <taxon>Ascomycota</taxon>
        <taxon>Pezizomycotina</taxon>
        <taxon>Sordariomycetes</taxon>
        <taxon>Hypocreomycetidae</taxon>
        <taxon>Hypocreales</taxon>
        <taxon>Ophiocordycipitaceae</taxon>
        <taxon>Ophiocordyceps</taxon>
    </lineage>
</organism>
<feature type="transmembrane region" description="Helical" evidence="5">
    <location>
        <begin position="234"/>
        <end position="256"/>
    </location>
</feature>
<name>A0A367L5E0_9HYPO</name>
<sequence>MQIPSYIWALTESDWATFAVPCSTFGLLAAPSLASSDPAPAFTQMLQRLPTVLVFNWSNLLCFNMANQRAPESVAEDGVNKPHRPLVTGLISSEGVRRAMFVSVPLTLALSHWLGTGQQAMAIHVLIWLYNDLKGMEDFVMREVLLAAAFALFNGGSLQLALGSQSRVGRTGLAWIAVVSGIILTTIQVQDLKDQAGDRLRGRKTVPLVLGERLSRGSIAVLVCVWSLVCGRFWALSATSTAMLLLLAGLVAWRVLARRGRREDLRNWHLWCVWLMCVYALPVIGC</sequence>
<evidence type="ECO:0000256" key="5">
    <source>
        <dbReference type="SAM" id="Phobius"/>
    </source>
</evidence>
<accession>A0A367L5E0</accession>
<dbReference type="AlphaFoldDB" id="A0A367L5E0"/>
<evidence type="ECO:0000313" key="6">
    <source>
        <dbReference type="EMBL" id="RCI09639.1"/>
    </source>
</evidence>
<dbReference type="Proteomes" id="UP000253664">
    <property type="component" value="Unassembled WGS sequence"/>
</dbReference>
<dbReference type="CDD" id="cd13965">
    <property type="entry name" value="PT_UbiA_3"/>
    <property type="match status" value="1"/>
</dbReference>
<evidence type="ECO:0008006" key="8">
    <source>
        <dbReference type="Google" id="ProtNLM"/>
    </source>
</evidence>
<keyword evidence="3 5" id="KW-1133">Transmembrane helix</keyword>
<dbReference type="EMBL" id="LKCN02000014">
    <property type="protein sequence ID" value="RCI09639.1"/>
    <property type="molecule type" value="Genomic_DNA"/>
</dbReference>
<feature type="transmembrane region" description="Helical" evidence="5">
    <location>
        <begin position="168"/>
        <end position="187"/>
    </location>
</feature>
<evidence type="ECO:0000256" key="4">
    <source>
        <dbReference type="ARBA" id="ARBA00023136"/>
    </source>
</evidence>
<reference evidence="6 7" key="1">
    <citation type="journal article" date="2015" name="BMC Genomics">
        <title>Insights from the genome of Ophiocordyceps polyrhachis-furcata to pathogenicity and host specificity in insect fungi.</title>
        <authorList>
            <person name="Wichadakul D."/>
            <person name="Kobmoo N."/>
            <person name="Ingsriswang S."/>
            <person name="Tangphatsornruang S."/>
            <person name="Chantasingh D."/>
            <person name="Luangsa-ard J.J."/>
            <person name="Eurwilaichitr L."/>
        </authorList>
    </citation>
    <scope>NUCLEOTIDE SEQUENCE [LARGE SCALE GENOMIC DNA]</scope>
    <source>
        <strain evidence="6 7">BCC 54312</strain>
    </source>
</reference>
<keyword evidence="2 5" id="KW-0812">Transmembrane</keyword>
<evidence type="ECO:0000313" key="7">
    <source>
        <dbReference type="Proteomes" id="UP000253664"/>
    </source>
</evidence>
<dbReference type="InterPro" id="IPR050475">
    <property type="entry name" value="Prenyltransferase_related"/>
</dbReference>
<protein>
    <recommendedName>
        <fullName evidence="8">UbiA prenyltransferase</fullName>
    </recommendedName>
</protein>